<sequence>MSADDDDDTDAFALDFFAWDSFSTRLDGIDALPAAPAPFASRDVLAAARDLGTSAATIVSGNGKTRQGIGAIDVDWSKSVAQLLATPDPAERIEHLRAHGLLAQVKALGDAMREAGVVDAAVRLLLDEDDMVSVAAADVIRHCTCANQGSRIRAREAGAIPHLVRMLTRVADAECPAERAASVVTAAVAALRNLSFQNGANRDLIRDSGGLEPLLRIVASGPRVAGQPPAPPAASDFKRREAAYRAAGALENLAADNEENAAAIVDAGVVPAMRELLIGVGRTALSNKVLAECQ</sequence>
<evidence type="ECO:0000313" key="3">
    <source>
        <dbReference type="Proteomes" id="UP000037460"/>
    </source>
</evidence>
<dbReference type="PANTHER" id="PTHR46241:SF1">
    <property type="entry name" value="OUTER DYNEIN ARM-DOCKING COMPLEX SUBUNIT 2"/>
    <property type="match status" value="1"/>
</dbReference>
<feature type="repeat" description="ARM" evidence="1">
    <location>
        <begin position="209"/>
        <end position="268"/>
    </location>
</feature>
<gene>
    <name evidence="2" type="ORF">Ctob_005326</name>
</gene>
<dbReference type="SMART" id="SM00185">
    <property type="entry name" value="ARM"/>
    <property type="match status" value="4"/>
</dbReference>
<dbReference type="Proteomes" id="UP000037460">
    <property type="component" value="Unassembled WGS sequence"/>
</dbReference>
<dbReference type="SUPFAM" id="SSF48371">
    <property type="entry name" value="ARM repeat"/>
    <property type="match status" value="1"/>
</dbReference>
<accession>A0A0M0JQ40</accession>
<dbReference type="EMBL" id="JWZX01002525">
    <property type="protein sequence ID" value="KOO28704.1"/>
    <property type="molecule type" value="Genomic_DNA"/>
</dbReference>
<dbReference type="PANTHER" id="PTHR46241">
    <property type="entry name" value="ARMADILLO REPEAT-CONTAINING PROTEIN 4 ARMC4"/>
    <property type="match status" value="1"/>
</dbReference>
<organism evidence="2 3">
    <name type="scientific">Chrysochromulina tobinii</name>
    <dbReference type="NCBI Taxonomy" id="1460289"/>
    <lineage>
        <taxon>Eukaryota</taxon>
        <taxon>Haptista</taxon>
        <taxon>Haptophyta</taxon>
        <taxon>Prymnesiophyceae</taxon>
        <taxon>Prymnesiales</taxon>
        <taxon>Chrysochromulinaceae</taxon>
        <taxon>Chrysochromulina</taxon>
    </lineage>
</organism>
<proteinExistence type="predicted"/>
<dbReference type="PROSITE" id="PS50176">
    <property type="entry name" value="ARM_REPEAT"/>
    <property type="match status" value="2"/>
</dbReference>
<protein>
    <submittedName>
        <fullName evidence="2">Uncharacterized protein</fullName>
    </submittedName>
</protein>
<dbReference type="AlphaFoldDB" id="A0A0M0JQ40"/>
<reference evidence="3" key="1">
    <citation type="journal article" date="2015" name="PLoS Genet.">
        <title>Genome Sequence and Transcriptome Analyses of Chrysochromulina tobin: Metabolic Tools for Enhanced Algal Fitness in the Prominent Order Prymnesiales (Haptophyceae).</title>
        <authorList>
            <person name="Hovde B.T."/>
            <person name="Deodato C.R."/>
            <person name="Hunsperger H.M."/>
            <person name="Ryken S.A."/>
            <person name="Yost W."/>
            <person name="Jha R.K."/>
            <person name="Patterson J."/>
            <person name="Monnat R.J. Jr."/>
            <person name="Barlow S.B."/>
            <person name="Starkenburg S.R."/>
            <person name="Cattolico R.A."/>
        </authorList>
    </citation>
    <scope>NUCLEOTIDE SEQUENCE</scope>
    <source>
        <strain evidence="3">CCMP291</strain>
    </source>
</reference>
<keyword evidence="3" id="KW-1185">Reference proteome</keyword>
<comment type="caution">
    <text evidence="2">The sequence shown here is derived from an EMBL/GenBank/DDBJ whole genome shotgun (WGS) entry which is preliminary data.</text>
</comment>
<evidence type="ECO:0000256" key="1">
    <source>
        <dbReference type="PROSITE-ProRule" id="PRU00259"/>
    </source>
</evidence>
<evidence type="ECO:0000313" key="2">
    <source>
        <dbReference type="EMBL" id="KOO28704.1"/>
    </source>
</evidence>
<name>A0A0M0JQ40_9EUKA</name>
<dbReference type="Gene3D" id="1.25.10.10">
    <property type="entry name" value="Leucine-rich Repeat Variant"/>
    <property type="match status" value="1"/>
</dbReference>
<dbReference type="InterPro" id="IPR000225">
    <property type="entry name" value="Armadillo"/>
</dbReference>
<dbReference type="InterPro" id="IPR011989">
    <property type="entry name" value="ARM-like"/>
</dbReference>
<dbReference type="InterPro" id="IPR016024">
    <property type="entry name" value="ARM-type_fold"/>
</dbReference>
<feature type="repeat" description="ARM" evidence="1">
    <location>
        <begin position="158"/>
        <end position="209"/>
    </location>
</feature>